<gene>
    <name evidence="3" type="ORF">CJ030_MR2G005723</name>
</gene>
<keyword evidence="1" id="KW-0862">Zinc</keyword>
<dbReference type="InterPro" id="IPR001878">
    <property type="entry name" value="Znf_CCHC"/>
</dbReference>
<dbReference type="GO" id="GO:0003676">
    <property type="term" value="F:nucleic acid binding"/>
    <property type="evidence" value="ECO:0007669"/>
    <property type="project" value="InterPro"/>
</dbReference>
<evidence type="ECO:0000256" key="1">
    <source>
        <dbReference type="PROSITE-ProRule" id="PRU00047"/>
    </source>
</evidence>
<protein>
    <recommendedName>
        <fullName evidence="2">CCHC-type domain-containing protein</fullName>
    </recommendedName>
</protein>
<dbReference type="Pfam" id="PF14392">
    <property type="entry name" value="zf-CCHC_4"/>
    <property type="match status" value="1"/>
</dbReference>
<proteinExistence type="predicted"/>
<dbReference type="AlphaFoldDB" id="A0A6A1WGA5"/>
<accession>A0A6A1WGA5</accession>
<dbReference type="Proteomes" id="UP000516437">
    <property type="component" value="Chromosome 2"/>
</dbReference>
<evidence type="ECO:0000313" key="3">
    <source>
        <dbReference type="EMBL" id="KAB1224244.1"/>
    </source>
</evidence>
<evidence type="ECO:0000313" key="4">
    <source>
        <dbReference type="Proteomes" id="UP000516437"/>
    </source>
</evidence>
<dbReference type="InterPro" id="IPR025836">
    <property type="entry name" value="Zn_knuckle_CX2CX4HX4C"/>
</dbReference>
<dbReference type="PROSITE" id="PS50158">
    <property type="entry name" value="ZF_CCHC"/>
    <property type="match status" value="1"/>
</dbReference>
<name>A0A6A1WGA5_9ROSI</name>
<reference evidence="3 4" key="1">
    <citation type="journal article" date="2019" name="Plant Biotechnol. J.">
        <title>The red bayberry genome and genetic basis of sex determination.</title>
        <authorList>
            <person name="Jia H.M."/>
            <person name="Jia H.J."/>
            <person name="Cai Q.L."/>
            <person name="Wang Y."/>
            <person name="Zhao H.B."/>
            <person name="Yang W.F."/>
            <person name="Wang G.Y."/>
            <person name="Li Y.H."/>
            <person name="Zhan D.L."/>
            <person name="Shen Y.T."/>
            <person name="Niu Q.F."/>
            <person name="Chang L."/>
            <person name="Qiu J."/>
            <person name="Zhao L."/>
            <person name="Xie H.B."/>
            <person name="Fu W.Y."/>
            <person name="Jin J."/>
            <person name="Li X.W."/>
            <person name="Jiao Y."/>
            <person name="Zhou C.C."/>
            <person name="Tu T."/>
            <person name="Chai C.Y."/>
            <person name="Gao J.L."/>
            <person name="Fan L.J."/>
            <person name="van de Weg E."/>
            <person name="Wang J.Y."/>
            <person name="Gao Z.S."/>
        </authorList>
    </citation>
    <scope>NUCLEOTIDE SEQUENCE [LARGE SCALE GENOMIC DNA]</scope>
    <source>
        <tissue evidence="3">Leaves</tissue>
    </source>
</reference>
<feature type="domain" description="CCHC-type" evidence="2">
    <location>
        <begin position="108"/>
        <end position="121"/>
    </location>
</feature>
<dbReference type="GO" id="GO:0008270">
    <property type="term" value="F:zinc ion binding"/>
    <property type="evidence" value="ECO:0007669"/>
    <property type="project" value="UniProtKB-KW"/>
</dbReference>
<evidence type="ECO:0000259" key="2">
    <source>
        <dbReference type="PROSITE" id="PS50158"/>
    </source>
</evidence>
<keyword evidence="4" id="KW-1185">Reference proteome</keyword>
<keyword evidence="1" id="KW-0479">Metal-binding</keyword>
<organism evidence="3 4">
    <name type="scientific">Morella rubra</name>
    <name type="common">Chinese bayberry</name>
    <dbReference type="NCBI Taxonomy" id="262757"/>
    <lineage>
        <taxon>Eukaryota</taxon>
        <taxon>Viridiplantae</taxon>
        <taxon>Streptophyta</taxon>
        <taxon>Embryophyta</taxon>
        <taxon>Tracheophyta</taxon>
        <taxon>Spermatophyta</taxon>
        <taxon>Magnoliopsida</taxon>
        <taxon>eudicotyledons</taxon>
        <taxon>Gunneridae</taxon>
        <taxon>Pentapetalae</taxon>
        <taxon>rosids</taxon>
        <taxon>fabids</taxon>
        <taxon>Fagales</taxon>
        <taxon>Myricaceae</taxon>
        <taxon>Morella</taxon>
    </lineage>
</organism>
<dbReference type="EMBL" id="RXIC02000020">
    <property type="protein sequence ID" value="KAB1224244.1"/>
    <property type="molecule type" value="Genomic_DNA"/>
</dbReference>
<dbReference type="OrthoDB" id="1750790at2759"/>
<keyword evidence="1" id="KW-0863">Zinc-finger</keyword>
<comment type="caution">
    <text evidence="3">The sequence shown here is derived from an EMBL/GenBank/DDBJ whole genome shotgun (WGS) entry which is preliminary data.</text>
</comment>
<sequence length="304" mass="34040">MTEAISVHGMILLQNVYNVFNWKLQVRQTHGLPVGQTTRNKAGWAASKVGKVLVVDFGSQRAVWVTPFVWVKVLIDISKSLCPGFFLPRVDRAPAWVQFKFERIFGFCFNCGRIGHMTSTCCAPSSMRVDPDYFSSRMFAMVRDYRRFLGTSLSGNRSEGVASTTLGVSLIQPNLPLQVFRSNHHLHNQVHNQSRENIPVAPELKVVAVKIVRWSRLAIMVLRRPASSHADCPCRSLIFEISDICDAQKAGPTGEISTEEVGGTVSPAMLVYTGESTNCFYPTIASLIERHGRRLWRLSLIMPD</sequence>